<dbReference type="AlphaFoldDB" id="A0A1I7DFD5"/>
<dbReference type="Pfam" id="PF04199">
    <property type="entry name" value="Cyclase"/>
    <property type="match status" value="1"/>
</dbReference>
<organism evidence="2 3">
    <name type="scientific">Sedimentitalea nanhaiensis</name>
    <dbReference type="NCBI Taxonomy" id="999627"/>
    <lineage>
        <taxon>Bacteria</taxon>
        <taxon>Pseudomonadati</taxon>
        <taxon>Pseudomonadota</taxon>
        <taxon>Alphaproteobacteria</taxon>
        <taxon>Rhodobacterales</taxon>
        <taxon>Paracoccaceae</taxon>
        <taxon>Sedimentitalea</taxon>
    </lineage>
</organism>
<dbReference type="SUPFAM" id="SSF102198">
    <property type="entry name" value="Putative cyclase"/>
    <property type="match status" value="1"/>
</dbReference>
<dbReference type="GO" id="GO:0019441">
    <property type="term" value="P:L-tryptophan catabolic process to kynurenine"/>
    <property type="evidence" value="ECO:0007669"/>
    <property type="project" value="InterPro"/>
</dbReference>
<sequence length="273" mass="29859">MCGAVISPKICAPAGGGIQKCQHGKWYLGAKAHEKSRKACGWHRFGCCKIFDLTHTLAPDFPVIILPQKFGKCARFRMDEISSHDHRGLACEWHNITLSEQTGTHFDAPSHWISRRDLPNGSVDEIPVEGFVGPVVVIDCSAGAATNGDFAFTPNFIKLRETVNGGIPAGVWVLMRTAWSERSGSECFDMREDGPDSSGPTPEGIRFLTDEGDIRGFGTETAGTDAGQGRSMFLHTPRTLSAWCRQVRSSVSGQPRSTPTRWNSPCRTVPKNQ</sequence>
<dbReference type="InterPro" id="IPR037175">
    <property type="entry name" value="KFase_sf"/>
</dbReference>
<dbReference type="EMBL" id="FPAW01000027">
    <property type="protein sequence ID" value="SFU10433.1"/>
    <property type="molecule type" value="Genomic_DNA"/>
</dbReference>
<dbReference type="STRING" id="999627.SAMN05216236_12731"/>
<dbReference type="PANTHER" id="PTHR31118">
    <property type="entry name" value="CYCLASE-LIKE PROTEIN 2"/>
    <property type="match status" value="1"/>
</dbReference>
<evidence type="ECO:0000256" key="1">
    <source>
        <dbReference type="SAM" id="MobiDB-lite"/>
    </source>
</evidence>
<evidence type="ECO:0000313" key="2">
    <source>
        <dbReference type="EMBL" id="SFU10433.1"/>
    </source>
</evidence>
<gene>
    <name evidence="2" type="ORF">SAMN05216236_12731</name>
</gene>
<dbReference type="Proteomes" id="UP000182466">
    <property type="component" value="Unassembled WGS sequence"/>
</dbReference>
<accession>A0A1I7DFD5</accession>
<proteinExistence type="predicted"/>
<dbReference type="InterPro" id="IPR007325">
    <property type="entry name" value="KFase/CYL"/>
</dbReference>
<keyword evidence="3" id="KW-1185">Reference proteome</keyword>
<name>A0A1I7DFD5_9RHOB</name>
<dbReference type="GO" id="GO:0004061">
    <property type="term" value="F:arylformamidase activity"/>
    <property type="evidence" value="ECO:0007669"/>
    <property type="project" value="InterPro"/>
</dbReference>
<reference evidence="2 3" key="1">
    <citation type="submission" date="2016-10" db="EMBL/GenBank/DDBJ databases">
        <authorList>
            <person name="de Groot N.N."/>
        </authorList>
    </citation>
    <scope>NUCLEOTIDE SEQUENCE [LARGE SCALE GENOMIC DNA]</scope>
    <source>
        <strain evidence="2 3">CGMCC 1.10959</strain>
    </source>
</reference>
<dbReference type="PANTHER" id="PTHR31118:SF12">
    <property type="entry name" value="CYCLASE-LIKE PROTEIN 2"/>
    <property type="match status" value="1"/>
</dbReference>
<feature type="region of interest" description="Disordered" evidence="1">
    <location>
        <begin position="250"/>
        <end position="273"/>
    </location>
</feature>
<protein>
    <submittedName>
        <fullName evidence="2">Kynurenine formamidase</fullName>
    </submittedName>
</protein>
<evidence type="ECO:0000313" key="3">
    <source>
        <dbReference type="Proteomes" id="UP000182466"/>
    </source>
</evidence>
<dbReference type="Gene3D" id="3.50.30.50">
    <property type="entry name" value="Putative cyclase"/>
    <property type="match status" value="1"/>
</dbReference>